<dbReference type="GO" id="GO:0006865">
    <property type="term" value="P:amino acid transport"/>
    <property type="evidence" value="ECO:0007669"/>
    <property type="project" value="UniProtKB-KW"/>
</dbReference>
<dbReference type="InterPro" id="IPR051010">
    <property type="entry name" value="BCAA_transport"/>
</dbReference>
<keyword evidence="2" id="KW-0813">Transport</keyword>
<dbReference type="STRING" id="370438.PTH_2280"/>
<dbReference type="InterPro" id="IPR000709">
    <property type="entry name" value="Leu_Ile_Val-bd"/>
</dbReference>
<organism evidence="7 8">
    <name type="scientific">Pelotomaculum thermopropionicum (strain DSM 13744 / JCM 10971 / SI)</name>
    <dbReference type="NCBI Taxonomy" id="370438"/>
    <lineage>
        <taxon>Bacteria</taxon>
        <taxon>Bacillati</taxon>
        <taxon>Bacillota</taxon>
        <taxon>Clostridia</taxon>
        <taxon>Eubacteriales</taxon>
        <taxon>Desulfotomaculaceae</taxon>
        <taxon>Pelotomaculum</taxon>
    </lineage>
</organism>
<evidence type="ECO:0000259" key="6">
    <source>
        <dbReference type="Pfam" id="PF13458"/>
    </source>
</evidence>
<keyword evidence="3 5" id="KW-0732">Signal</keyword>
<evidence type="ECO:0000313" key="7">
    <source>
        <dbReference type="EMBL" id="BAF60461.1"/>
    </source>
</evidence>
<evidence type="ECO:0000256" key="1">
    <source>
        <dbReference type="ARBA" id="ARBA00010062"/>
    </source>
</evidence>
<dbReference type="KEGG" id="pth:PTH_2280"/>
<evidence type="ECO:0000313" key="8">
    <source>
        <dbReference type="Proteomes" id="UP000006556"/>
    </source>
</evidence>
<proteinExistence type="inferred from homology"/>
<dbReference type="Gene3D" id="3.40.50.2300">
    <property type="match status" value="2"/>
</dbReference>
<sequence length="387" mass="41164">MSFNKRILIFLLICLSLVLLVTAGCTSQSEPGGAPEDAAGEIKIGVVATLSGDGADYGVSIKRGLETARDRINGAGGINGRKISLVIEDSHGDKNEAINAVQKLINRDRVLAIIGPTNSGEMFAAGPVADKAGVVIMGTSNTARGIGEIGPYVFRNSLPEDNIIPITVRKSKEKLGFNRVALLYSSNNDWAVSSAKTFEEALREQGVAIVETQTFADGDTNFQAQLTRVAAAKPEALAVSALYKEAALLLIQARQQGINLPVMGGNGFNDPELIKIAGEAAEGALVGSPWFAGKDDPAVRDFVEEYKKRYHTVPNQFAAQSYDALGIMAEALKTEGAAADRARFRDALAAIKDYRGVTGRFSFDENGNPLMDAVVLQIAGGTYREVK</sequence>
<dbReference type="InterPro" id="IPR028081">
    <property type="entry name" value="Leu-bd"/>
</dbReference>
<dbReference type="SUPFAM" id="SSF53822">
    <property type="entry name" value="Periplasmic binding protein-like I"/>
    <property type="match status" value="1"/>
</dbReference>
<dbReference type="HOGENOM" id="CLU_027128_6_2_9"/>
<dbReference type="PROSITE" id="PS51257">
    <property type="entry name" value="PROKAR_LIPOPROTEIN"/>
    <property type="match status" value="1"/>
</dbReference>
<feature type="domain" description="Leucine-binding protein" evidence="6">
    <location>
        <begin position="41"/>
        <end position="381"/>
    </location>
</feature>
<evidence type="ECO:0000256" key="4">
    <source>
        <dbReference type="ARBA" id="ARBA00022970"/>
    </source>
</evidence>
<dbReference type="Pfam" id="PF13458">
    <property type="entry name" value="Peripla_BP_6"/>
    <property type="match status" value="1"/>
</dbReference>
<dbReference type="InterPro" id="IPR028082">
    <property type="entry name" value="Peripla_BP_I"/>
</dbReference>
<evidence type="ECO:0000256" key="2">
    <source>
        <dbReference type="ARBA" id="ARBA00022448"/>
    </source>
</evidence>
<comment type="similarity">
    <text evidence="1">Belongs to the leucine-binding protein family.</text>
</comment>
<accession>A5CZV6</accession>
<feature type="chain" id="PRO_5038782478" evidence="5">
    <location>
        <begin position="24"/>
        <end position="387"/>
    </location>
</feature>
<keyword evidence="8" id="KW-1185">Reference proteome</keyword>
<dbReference type="AlphaFoldDB" id="A5CZV6"/>
<protein>
    <submittedName>
        <fullName evidence="7">ABC-type branched-chain amino acid transport systems, periplasmic component</fullName>
    </submittedName>
</protein>
<reference evidence="8" key="1">
    <citation type="journal article" date="2008" name="Genome Res.">
        <title>The genome of Pelotomaculum thermopropionicum reveals niche-associated evolution in anaerobic microbiota.</title>
        <authorList>
            <person name="Kosaka T."/>
            <person name="Kato S."/>
            <person name="Shimoyama T."/>
            <person name="Ishii S."/>
            <person name="Abe T."/>
            <person name="Watanabe K."/>
        </authorList>
    </citation>
    <scope>NUCLEOTIDE SEQUENCE [LARGE SCALE GENOMIC DNA]</scope>
    <source>
        <strain evidence="8">DSM 13744 / JCM 10971 / SI</strain>
    </source>
</reference>
<feature type="signal peptide" evidence="5">
    <location>
        <begin position="1"/>
        <end position="23"/>
    </location>
</feature>
<dbReference type="PANTHER" id="PTHR30483">
    <property type="entry name" value="LEUCINE-SPECIFIC-BINDING PROTEIN"/>
    <property type="match status" value="1"/>
</dbReference>
<dbReference type="PANTHER" id="PTHR30483:SF6">
    <property type="entry name" value="PERIPLASMIC BINDING PROTEIN OF ABC TRANSPORTER FOR NATURAL AMINO ACIDS"/>
    <property type="match status" value="1"/>
</dbReference>
<dbReference type="CDD" id="cd06348">
    <property type="entry name" value="PBP1_ABC_HAAT-like"/>
    <property type="match status" value="1"/>
</dbReference>
<evidence type="ECO:0000256" key="5">
    <source>
        <dbReference type="SAM" id="SignalP"/>
    </source>
</evidence>
<dbReference type="eggNOG" id="COG0683">
    <property type="taxonomic scope" value="Bacteria"/>
</dbReference>
<gene>
    <name evidence="7" type="primary">LivK</name>
    <name evidence="7" type="ordered locus">PTH_2280</name>
</gene>
<name>A5CZV6_PELTS</name>
<dbReference type="PRINTS" id="PR00337">
    <property type="entry name" value="LEUILEVALBP"/>
</dbReference>
<dbReference type="Proteomes" id="UP000006556">
    <property type="component" value="Chromosome"/>
</dbReference>
<evidence type="ECO:0000256" key="3">
    <source>
        <dbReference type="ARBA" id="ARBA00022729"/>
    </source>
</evidence>
<dbReference type="EMBL" id="AP009389">
    <property type="protein sequence ID" value="BAF60461.1"/>
    <property type="molecule type" value="Genomic_DNA"/>
</dbReference>
<keyword evidence="4" id="KW-0029">Amino-acid transport</keyword>